<feature type="region of interest" description="Disordered" evidence="4">
    <location>
        <begin position="362"/>
        <end position="381"/>
    </location>
</feature>
<dbReference type="InterPro" id="IPR016024">
    <property type="entry name" value="ARM-type_fold"/>
</dbReference>
<dbReference type="GO" id="GO:0005737">
    <property type="term" value="C:cytoplasm"/>
    <property type="evidence" value="ECO:0007669"/>
    <property type="project" value="TreeGrafter"/>
</dbReference>
<feature type="region of interest" description="Disordered" evidence="4">
    <location>
        <begin position="74"/>
        <end position="104"/>
    </location>
</feature>
<dbReference type="Gene3D" id="1.25.10.10">
    <property type="entry name" value="Leucine-rich Repeat Variant"/>
    <property type="match status" value="1"/>
</dbReference>
<dbReference type="GO" id="GO:0010608">
    <property type="term" value="P:post-transcriptional regulation of gene expression"/>
    <property type="evidence" value="ECO:0007669"/>
    <property type="project" value="TreeGrafter"/>
</dbReference>
<proteinExistence type="predicted"/>
<dbReference type="InterPro" id="IPR033712">
    <property type="entry name" value="Pumilio_RNA-bd"/>
</dbReference>
<dbReference type="PANTHER" id="PTHR12537:SF48">
    <property type="entry name" value="MEIOTIC COILED-COIL PROTEIN 2"/>
    <property type="match status" value="1"/>
</dbReference>
<feature type="repeat" description="Pumilio" evidence="3">
    <location>
        <begin position="720"/>
        <end position="756"/>
    </location>
</feature>
<evidence type="ECO:0000256" key="3">
    <source>
        <dbReference type="PROSITE-ProRule" id="PRU00317"/>
    </source>
</evidence>
<feature type="compositionally biased region" description="Low complexity" evidence="4">
    <location>
        <begin position="371"/>
        <end position="381"/>
    </location>
</feature>
<comment type="function">
    <text evidence="2">RNA-binding nucleolar protein required for pre-rRNA processing. Involved in production of 18S rRNA and assembly of small ribosomal subunit.</text>
</comment>
<name>A0A4U7AR49_9PEZI</name>
<dbReference type="AlphaFoldDB" id="A0A4U7AR49"/>
<dbReference type="PROSITE" id="PS50302">
    <property type="entry name" value="PUM"/>
    <property type="match status" value="3"/>
</dbReference>
<dbReference type="InterPro" id="IPR011989">
    <property type="entry name" value="ARM-like"/>
</dbReference>
<feature type="compositionally biased region" description="Polar residues" evidence="4">
    <location>
        <begin position="1"/>
        <end position="10"/>
    </location>
</feature>
<dbReference type="SMART" id="SM00025">
    <property type="entry name" value="Pumilio"/>
    <property type="match status" value="8"/>
</dbReference>
<dbReference type="SUPFAM" id="SSF48371">
    <property type="entry name" value="ARM repeat"/>
    <property type="match status" value="1"/>
</dbReference>
<evidence type="ECO:0000313" key="6">
    <source>
        <dbReference type="EMBL" id="TKX19455.1"/>
    </source>
</evidence>
<dbReference type="GO" id="GO:0003730">
    <property type="term" value="F:mRNA 3'-UTR binding"/>
    <property type="evidence" value="ECO:0007669"/>
    <property type="project" value="TreeGrafter"/>
</dbReference>
<dbReference type="PROSITE" id="PS50303">
    <property type="entry name" value="PUM_HD"/>
    <property type="match status" value="1"/>
</dbReference>
<feature type="compositionally biased region" description="Low complexity" evidence="4">
    <location>
        <begin position="142"/>
        <end position="151"/>
    </location>
</feature>
<organism evidence="6 7">
    <name type="scientific">Elsinoe australis</name>
    <dbReference type="NCBI Taxonomy" id="40998"/>
    <lineage>
        <taxon>Eukaryota</taxon>
        <taxon>Fungi</taxon>
        <taxon>Dikarya</taxon>
        <taxon>Ascomycota</taxon>
        <taxon>Pezizomycotina</taxon>
        <taxon>Dothideomycetes</taxon>
        <taxon>Dothideomycetidae</taxon>
        <taxon>Myriangiales</taxon>
        <taxon>Elsinoaceae</taxon>
        <taxon>Elsinoe</taxon>
    </lineage>
</organism>
<feature type="repeat" description="Pumilio" evidence="3">
    <location>
        <begin position="492"/>
        <end position="528"/>
    </location>
</feature>
<feature type="repeat" description="Pumilio" evidence="3">
    <location>
        <begin position="529"/>
        <end position="564"/>
    </location>
</feature>
<protein>
    <submittedName>
        <fullName evidence="6">Putative mRNA-binding protein puf3</fullName>
    </submittedName>
</protein>
<dbReference type="InterPro" id="IPR001313">
    <property type="entry name" value="Pumilio_RNA-bd_rpt"/>
</dbReference>
<dbReference type="Pfam" id="PF00806">
    <property type="entry name" value="PUF"/>
    <property type="match status" value="8"/>
</dbReference>
<dbReference type="PANTHER" id="PTHR12537">
    <property type="entry name" value="RNA BINDING PROTEIN PUMILIO-RELATED"/>
    <property type="match status" value="1"/>
</dbReference>
<feature type="region of interest" description="Disordered" evidence="4">
    <location>
        <begin position="130"/>
        <end position="198"/>
    </location>
</feature>
<keyword evidence="1" id="KW-0677">Repeat</keyword>
<accession>A0A4U7AR49</accession>
<comment type="caution">
    <text evidence="6">The sequence shown here is derived from an EMBL/GenBank/DDBJ whole genome shotgun (WGS) entry which is preliminary data.</text>
</comment>
<dbReference type="CDD" id="cd07920">
    <property type="entry name" value="Pumilio"/>
    <property type="match status" value="1"/>
</dbReference>
<evidence type="ECO:0000259" key="5">
    <source>
        <dbReference type="PROSITE" id="PS50303"/>
    </source>
</evidence>
<evidence type="ECO:0000313" key="7">
    <source>
        <dbReference type="Proteomes" id="UP000308133"/>
    </source>
</evidence>
<reference evidence="6 7" key="1">
    <citation type="submission" date="2018-02" db="EMBL/GenBank/DDBJ databases">
        <title>Draft genome sequences of Elsinoe sp., causing black scab on jojoba.</title>
        <authorList>
            <person name="Stodart B."/>
            <person name="Jeffress S."/>
            <person name="Ash G."/>
            <person name="Arun Chinnappa K."/>
        </authorList>
    </citation>
    <scope>NUCLEOTIDE SEQUENCE [LARGE SCALE GENOMIC DNA]</scope>
    <source>
        <strain evidence="6 7">Hillstone_2</strain>
    </source>
</reference>
<dbReference type="InterPro" id="IPR033133">
    <property type="entry name" value="PUM-HD"/>
</dbReference>
<gene>
    <name evidence="6" type="ORF">C1H76_8303</name>
</gene>
<evidence type="ECO:0000256" key="2">
    <source>
        <dbReference type="ARBA" id="ARBA00024893"/>
    </source>
</evidence>
<feature type="domain" description="PUM-HD" evidence="5">
    <location>
        <begin position="431"/>
        <end position="782"/>
    </location>
</feature>
<evidence type="ECO:0000256" key="1">
    <source>
        <dbReference type="ARBA" id="ARBA00022737"/>
    </source>
</evidence>
<dbReference type="Proteomes" id="UP000308133">
    <property type="component" value="Unassembled WGS sequence"/>
</dbReference>
<dbReference type="EMBL" id="PTQR01000114">
    <property type="protein sequence ID" value="TKX19455.1"/>
    <property type="molecule type" value="Genomic_DNA"/>
</dbReference>
<evidence type="ECO:0000256" key="4">
    <source>
        <dbReference type="SAM" id="MobiDB-lite"/>
    </source>
</evidence>
<feature type="compositionally biased region" description="Polar residues" evidence="4">
    <location>
        <begin position="74"/>
        <end position="84"/>
    </location>
</feature>
<sequence length="827" mass="90997">MASQSPSDGSPTPRKKQDGGVSLLPDLRDDTPCRSQNFDHPTLFDDEDITKDLSGLSLLNRVYDPQNDVYISQKKQGKLPQSISGARPHANNRSNSSYDAEDRQTTAGASDCLAGELAAARTVAASHNTGSSIDTFPGLHNSSSLTSSSGSYMGWENSRGESTSTTSSYEEEHQVSSYPRNHDQGYASGGLPTLTKSRSTNYEVGAPQTSSYVPSHGLGIIAGPHSDSASTGNVHRQDFANFTPSQQQGPWNHSFVENQGLMHGSVPKYGAKSTPIPQLPFNGPGVIGQPTAPTSYRFSNTGNQYQHFQSTPYTQPLPQGQFPRTNKFGYRGRRFANGHNAGHGFDDRSSFGYNSALSSRAMTPASPYGSLPPSMTSSTTSLPSVGQYAGPMNYTPQTSSGLSPTATEFSASSGASFMAPTPWNDQPREMVQSNYVLPTEPLNYRRLLDKDVSTDWKMIVDKIICGNDQQASLFLQQKIKTGGTEQKQAIIQIIISQGKHLMLNRFGNFLIQRCMEHGTPANILDIAERICGHTVELSMDAFGCHVVQKAFDYAPEKQKRLMINDLLMCVKDTIIHRYACHVWQKLFELRWEGTRPEIMKFVNADLQNMWHEVALGETGSLVVQNIFENCTEEEKRPCIDEVLRNISVIATGQFGNWCIQHICEHGSPSDQAHAINHILMFASRYSTDQFASKVVEKCLKVCGNEFLDRYLEKICAYRPDVPRMDLIDISGDQYGNYLIQYILTSADPSRREIVAGHIRKHMVSLRGSKYGSRVAMLCTGNGYNARSAGAMPAPDRAPGGALTLRDDYGRTGPWGLPRPGGSYHRGY</sequence>
<feature type="region of interest" description="Disordered" evidence="4">
    <location>
        <begin position="1"/>
        <end position="47"/>
    </location>
</feature>